<dbReference type="EMBL" id="PNRG01000033">
    <property type="protein sequence ID" value="PMR78543.1"/>
    <property type="molecule type" value="Genomic_DNA"/>
</dbReference>
<keyword evidence="2" id="KW-1185">Reference proteome</keyword>
<name>A0A2N7UDM8_9GAMM</name>
<dbReference type="AlphaFoldDB" id="A0A2N7UDM8"/>
<protein>
    <submittedName>
        <fullName evidence="1">Uncharacterized protein</fullName>
    </submittedName>
</protein>
<dbReference type="RefSeq" id="WP_102589604.1">
    <property type="nucleotide sequence ID" value="NZ_BNAE01000001.1"/>
</dbReference>
<gene>
    <name evidence="1" type="ORF">C1H70_17530</name>
</gene>
<sequence length="97" mass="11050">MKYYFNYQYLPRGAERPIDAGEAIEVSEDQCTIPPTLPSVGDYVQLTYMTGNGDNFTGKVRSRLFTYFVGERPEQNGCAINIVVEEDDDDWGKLIKE</sequence>
<dbReference type="OrthoDB" id="8481194at2"/>
<accession>A0A2N7UDM8</accession>
<evidence type="ECO:0000313" key="1">
    <source>
        <dbReference type="EMBL" id="PMR78543.1"/>
    </source>
</evidence>
<organism evidence="1 2">
    <name type="scientific">Halomonas urumqiensis</name>
    <dbReference type="NCBI Taxonomy" id="1684789"/>
    <lineage>
        <taxon>Bacteria</taxon>
        <taxon>Pseudomonadati</taxon>
        <taxon>Pseudomonadota</taxon>
        <taxon>Gammaproteobacteria</taxon>
        <taxon>Oceanospirillales</taxon>
        <taxon>Halomonadaceae</taxon>
        <taxon>Halomonas</taxon>
    </lineage>
</organism>
<comment type="caution">
    <text evidence="1">The sequence shown here is derived from an EMBL/GenBank/DDBJ whole genome shotgun (WGS) entry which is preliminary data.</text>
</comment>
<dbReference type="Proteomes" id="UP000235547">
    <property type="component" value="Unassembled WGS sequence"/>
</dbReference>
<reference evidence="1 2" key="1">
    <citation type="submission" date="2018-01" db="EMBL/GenBank/DDBJ databases">
        <title>Halomonas endophytica sp. nov., isolated from storage liquid in the stems of Populus euphratica.</title>
        <authorList>
            <person name="Chen C."/>
        </authorList>
    </citation>
    <scope>NUCLEOTIDE SEQUENCE [LARGE SCALE GENOMIC DNA]</scope>
    <source>
        <strain evidence="1 2">BZ-SZ-XJ27</strain>
    </source>
</reference>
<evidence type="ECO:0000313" key="2">
    <source>
        <dbReference type="Proteomes" id="UP000235547"/>
    </source>
</evidence>
<proteinExistence type="predicted"/>